<keyword evidence="1" id="KW-1015">Disulfide bond</keyword>
<feature type="compositionally biased region" description="Basic and acidic residues" evidence="3">
    <location>
        <begin position="148"/>
        <end position="164"/>
    </location>
</feature>
<reference evidence="6" key="2">
    <citation type="submission" date="2020-11" db="EMBL/GenBank/DDBJ databases">
        <authorList>
            <person name="McCartney M.A."/>
            <person name="Auch B."/>
            <person name="Kono T."/>
            <person name="Mallez S."/>
            <person name="Becker A."/>
            <person name="Gohl D.M."/>
            <person name="Silverstein K.A.T."/>
            <person name="Koren S."/>
            <person name="Bechman K.B."/>
            <person name="Herman A."/>
            <person name="Abrahante J.E."/>
            <person name="Garbe J."/>
        </authorList>
    </citation>
    <scope>NUCLEOTIDE SEQUENCE</scope>
    <source>
        <strain evidence="6">Duluth1</strain>
        <tissue evidence="6">Whole animal</tissue>
    </source>
</reference>
<proteinExistence type="predicted"/>
<dbReference type="EMBL" id="JAIWYP010000007">
    <property type="protein sequence ID" value="KAH3797008.1"/>
    <property type="molecule type" value="Genomic_DNA"/>
</dbReference>
<dbReference type="Pfam" id="PF00084">
    <property type="entry name" value="Sushi"/>
    <property type="match status" value="1"/>
</dbReference>
<evidence type="ECO:0000256" key="2">
    <source>
        <dbReference type="PROSITE-ProRule" id="PRU00302"/>
    </source>
</evidence>
<protein>
    <recommendedName>
        <fullName evidence="5">Sushi domain-containing protein</fullName>
    </recommendedName>
</protein>
<evidence type="ECO:0000259" key="5">
    <source>
        <dbReference type="PROSITE" id="PS50923"/>
    </source>
</evidence>
<gene>
    <name evidence="6" type="ORF">DPMN_150584</name>
</gene>
<feature type="region of interest" description="Disordered" evidence="3">
    <location>
        <begin position="234"/>
        <end position="281"/>
    </location>
</feature>
<reference evidence="6" key="1">
    <citation type="journal article" date="2019" name="bioRxiv">
        <title>The Genome of the Zebra Mussel, Dreissena polymorpha: A Resource for Invasive Species Research.</title>
        <authorList>
            <person name="McCartney M.A."/>
            <person name="Auch B."/>
            <person name="Kono T."/>
            <person name="Mallez S."/>
            <person name="Zhang Y."/>
            <person name="Obille A."/>
            <person name="Becker A."/>
            <person name="Abrahante J.E."/>
            <person name="Garbe J."/>
            <person name="Badalamenti J.P."/>
            <person name="Herman A."/>
            <person name="Mangelson H."/>
            <person name="Liachko I."/>
            <person name="Sullivan S."/>
            <person name="Sone E.D."/>
            <person name="Koren S."/>
            <person name="Silverstein K.A.T."/>
            <person name="Beckman K.B."/>
            <person name="Gohl D.M."/>
        </authorList>
    </citation>
    <scope>NUCLEOTIDE SEQUENCE</scope>
    <source>
        <strain evidence="6">Duluth1</strain>
        <tissue evidence="6">Whole animal</tissue>
    </source>
</reference>
<dbReference type="PROSITE" id="PS50923">
    <property type="entry name" value="SUSHI"/>
    <property type="match status" value="1"/>
</dbReference>
<keyword evidence="7" id="KW-1185">Reference proteome</keyword>
<feature type="region of interest" description="Disordered" evidence="3">
    <location>
        <begin position="132"/>
        <end position="216"/>
    </location>
</feature>
<dbReference type="Gene3D" id="2.10.70.10">
    <property type="entry name" value="Complement Module, domain 1"/>
    <property type="match status" value="1"/>
</dbReference>
<evidence type="ECO:0000256" key="1">
    <source>
        <dbReference type="ARBA" id="ARBA00023157"/>
    </source>
</evidence>
<comment type="caution">
    <text evidence="6">The sequence shown here is derived from an EMBL/GenBank/DDBJ whole genome shotgun (WGS) entry which is preliminary data.</text>
</comment>
<dbReference type="InterPro" id="IPR035976">
    <property type="entry name" value="Sushi/SCR/CCP_sf"/>
</dbReference>
<evidence type="ECO:0000256" key="4">
    <source>
        <dbReference type="SAM" id="Phobius"/>
    </source>
</evidence>
<feature type="compositionally biased region" description="Basic and acidic residues" evidence="3">
    <location>
        <begin position="249"/>
        <end position="261"/>
    </location>
</feature>
<sequence>MTTCPTFTTVTTETQFITVDNVAQLIPSTDERKVGTTVTVTCSSGLALQGPSTFQCLNGGKWSYETKPECVVAGATTPAPPADNTSKIVIGVVAGLGGVITLALIIMIIFIYRKDRQRRAEKRDLLNNFDKTLRRDYSPSGPSTIEMSESHPYRDDYKRGDPNRAGKQFGRPVYLPPLSRGEGARYPDDYPPSYSQGAGARHQDDHHRADYPPVDYDRRPVDWRKAVLEDRDLPRRQDGYTGRWISRHSNRDPEEHLDRAHIHGGYNPPRDPFLWRNAPQY</sequence>
<keyword evidence="4" id="KW-0812">Transmembrane</keyword>
<dbReference type="CDD" id="cd00033">
    <property type="entry name" value="CCP"/>
    <property type="match status" value="1"/>
</dbReference>
<keyword evidence="2" id="KW-0768">Sushi</keyword>
<dbReference type="AlphaFoldDB" id="A0A9D4FGR7"/>
<keyword evidence="4" id="KW-1133">Transmembrane helix</keyword>
<accession>A0A9D4FGR7</accession>
<organism evidence="6 7">
    <name type="scientific">Dreissena polymorpha</name>
    <name type="common">Zebra mussel</name>
    <name type="synonym">Mytilus polymorpha</name>
    <dbReference type="NCBI Taxonomy" id="45954"/>
    <lineage>
        <taxon>Eukaryota</taxon>
        <taxon>Metazoa</taxon>
        <taxon>Spiralia</taxon>
        <taxon>Lophotrochozoa</taxon>
        <taxon>Mollusca</taxon>
        <taxon>Bivalvia</taxon>
        <taxon>Autobranchia</taxon>
        <taxon>Heteroconchia</taxon>
        <taxon>Euheterodonta</taxon>
        <taxon>Imparidentia</taxon>
        <taxon>Neoheterodontei</taxon>
        <taxon>Myida</taxon>
        <taxon>Dreissenoidea</taxon>
        <taxon>Dreissenidae</taxon>
        <taxon>Dreissena</taxon>
    </lineage>
</organism>
<name>A0A9D4FGR7_DREPO</name>
<evidence type="ECO:0000313" key="6">
    <source>
        <dbReference type="EMBL" id="KAH3797008.1"/>
    </source>
</evidence>
<dbReference type="SMART" id="SM00032">
    <property type="entry name" value="CCP"/>
    <property type="match status" value="1"/>
</dbReference>
<dbReference type="SUPFAM" id="SSF57535">
    <property type="entry name" value="Complement control module/SCR domain"/>
    <property type="match status" value="1"/>
</dbReference>
<feature type="transmembrane region" description="Helical" evidence="4">
    <location>
        <begin position="88"/>
        <end position="112"/>
    </location>
</feature>
<keyword evidence="4" id="KW-0472">Membrane</keyword>
<feature type="compositionally biased region" description="Basic and acidic residues" evidence="3">
    <location>
        <begin position="201"/>
        <end position="216"/>
    </location>
</feature>
<comment type="caution">
    <text evidence="2">Lacks conserved residue(s) required for the propagation of feature annotation.</text>
</comment>
<evidence type="ECO:0000313" key="7">
    <source>
        <dbReference type="Proteomes" id="UP000828390"/>
    </source>
</evidence>
<dbReference type="Proteomes" id="UP000828390">
    <property type="component" value="Unassembled WGS sequence"/>
</dbReference>
<evidence type="ECO:0000256" key="3">
    <source>
        <dbReference type="SAM" id="MobiDB-lite"/>
    </source>
</evidence>
<dbReference type="InterPro" id="IPR000436">
    <property type="entry name" value="Sushi_SCR_CCP_dom"/>
</dbReference>
<feature type="domain" description="Sushi" evidence="5">
    <location>
        <begin position="2"/>
        <end position="72"/>
    </location>
</feature>